<dbReference type="InterPro" id="IPR052194">
    <property type="entry name" value="MESH1"/>
</dbReference>
<evidence type="ECO:0000259" key="1">
    <source>
        <dbReference type="SMART" id="SM00471"/>
    </source>
</evidence>
<organism evidence="2 3">
    <name type="scientific">Antarcticibacterium flavum</name>
    <dbReference type="NCBI Taxonomy" id="2058175"/>
    <lineage>
        <taxon>Bacteria</taxon>
        <taxon>Pseudomonadati</taxon>
        <taxon>Bacteroidota</taxon>
        <taxon>Flavobacteriia</taxon>
        <taxon>Flavobacteriales</taxon>
        <taxon>Flavobacteriaceae</taxon>
        <taxon>Antarcticibacterium</taxon>
    </lineage>
</organism>
<dbReference type="EMBL" id="CP040812">
    <property type="protein sequence ID" value="QCY70309.1"/>
    <property type="molecule type" value="Genomic_DNA"/>
</dbReference>
<dbReference type="Pfam" id="PF13328">
    <property type="entry name" value="HD_4"/>
    <property type="match status" value="1"/>
</dbReference>
<dbReference type="Gene3D" id="1.10.3210.10">
    <property type="entry name" value="Hypothetical protein af1432"/>
    <property type="match status" value="1"/>
</dbReference>
<dbReference type="SMART" id="SM00471">
    <property type="entry name" value="HDc"/>
    <property type="match status" value="1"/>
</dbReference>
<protein>
    <submittedName>
        <fullName evidence="2">HD domain-containing protein</fullName>
    </submittedName>
</protein>
<dbReference type="AlphaFoldDB" id="A0A5B7X4N6"/>
<dbReference type="InterPro" id="IPR003607">
    <property type="entry name" value="HD/PDEase_dom"/>
</dbReference>
<keyword evidence="3" id="KW-1185">Reference proteome</keyword>
<evidence type="ECO:0000313" key="3">
    <source>
        <dbReference type="Proteomes" id="UP000309016"/>
    </source>
</evidence>
<reference evidence="2 3" key="1">
    <citation type="submission" date="2019-06" db="EMBL/GenBank/DDBJ databases">
        <title>Complete genome sequence of Antarcticibacterium flavum KCTC 52984T from an Antarctic marine sediment.</title>
        <authorList>
            <person name="Lee Y.M."/>
            <person name="Shin S.C."/>
        </authorList>
    </citation>
    <scope>NUCLEOTIDE SEQUENCE [LARGE SCALE GENOMIC DNA]</scope>
    <source>
        <strain evidence="2 3">KCTC 52984</strain>
    </source>
</reference>
<gene>
    <name evidence="2" type="ORF">FHG64_13350</name>
</gene>
<dbReference type="SUPFAM" id="SSF109604">
    <property type="entry name" value="HD-domain/PDEase-like"/>
    <property type="match status" value="1"/>
</dbReference>
<dbReference type="Proteomes" id="UP000309016">
    <property type="component" value="Chromosome"/>
</dbReference>
<dbReference type="KEGG" id="afla:FHG64_13350"/>
<dbReference type="CDD" id="cd00077">
    <property type="entry name" value="HDc"/>
    <property type="match status" value="1"/>
</dbReference>
<dbReference type="RefSeq" id="WP_139066871.1">
    <property type="nucleotide sequence ID" value="NZ_CP040812.1"/>
</dbReference>
<feature type="domain" description="HD/PDEase" evidence="1">
    <location>
        <begin position="21"/>
        <end position="133"/>
    </location>
</feature>
<dbReference type="PANTHER" id="PTHR46246">
    <property type="entry name" value="GUANOSINE-3',5'-BIS(DIPHOSPHATE) 3'-PYROPHOSPHOHYDROLASE MESH1"/>
    <property type="match status" value="1"/>
</dbReference>
<dbReference type="GO" id="GO:0008893">
    <property type="term" value="F:guanosine-3',5'-bis(diphosphate) 3'-diphosphatase activity"/>
    <property type="evidence" value="ECO:0007669"/>
    <property type="project" value="TreeGrafter"/>
</dbReference>
<proteinExistence type="predicted"/>
<dbReference type="PANTHER" id="PTHR46246:SF1">
    <property type="entry name" value="GUANOSINE-3',5'-BIS(DIPHOSPHATE) 3'-PYROPHOSPHOHYDROLASE MESH1"/>
    <property type="match status" value="1"/>
</dbReference>
<accession>A0A5B7X4N6</accession>
<evidence type="ECO:0000313" key="2">
    <source>
        <dbReference type="EMBL" id="QCY70309.1"/>
    </source>
</evidence>
<sequence>MEEEALEFARKAHAEQFRKYSNEPYIVHPIRVAELVKTVSHSHDMVCAAYLHDVVEDTPVSIDEIHAEFGQGIGDLVDELTDEFLKINYPHFNRSSRKQREVERQAGMSREAKTIKLADVIDNTLDIVKNDKGFARKYLREMEALVKVLSEGDELLYQKALQEIEEAKRVLREEEN</sequence>
<name>A0A5B7X4N6_9FLAO</name>
<dbReference type="OrthoDB" id="9802385at2"/>